<evidence type="ECO:0000313" key="3">
    <source>
        <dbReference type="Proteomes" id="UP000507470"/>
    </source>
</evidence>
<accession>A0A6J8D017</accession>
<reference evidence="2 3" key="1">
    <citation type="submission" date="2020-06" db="EMBL/GenBank/DDBJ databases">
        <authorList>
            <person name="Li R."/>
            <person name="Bekaert M."/>
        </authorList>
    </citation>
    <scope>NUCLEOTIDE SEQUENCE [LARGE SCALE GENOMIC DNA]</scope>
    <source>
        <strain evidence="3">wild</strain>
    </source>
</reference>
<evidence type="ECO:0000313" key="2">
    <source>
        <dbReference type="EMBL" id="CAC5402083.1"/>
    </source>
</evidence>
<feature type="chain" id="PRO_5026848916" evidence="1">
    <location>
        <begin position="21"/>
        <end position="158"/>
    </location>
</feature>
<organism evidence="2 3">
    <name type="scientific">Mytilus coruscus</name>
    <name type="common">Sea mussel</name>
    <dbReference type="NCBI Taxonomy" id="42192"/>
    <lineage>
        <taxon>Eukaryota</taxon>
        <taxon>Metazoa</taxon>
        <taxon>Spiralia</taxon>
        <taxon>Lophotrochozoa</taxon>
        <taxon>Mollusca</taxon>
        <taxon>Bivalvia</taxon>
        <taxon>Autobranchia</taxon>
        <taxon>Pteriomorphia</taxon>
        <taxon>Mytilida</taxon>
        <taxon>Mytiloidea</taxon>
        <taxon>Mytilidae</taxon>
        <taxon>Mytilinae</taxon>
        <taxon>Mytilus</taxon>
    </lineage>
</organism>
<dbReference type="Proteomes" id="UP000507470">
    <property type="component" value="Unassembled WGS sequence"/>
</dbReference>
<dbReference type="EMBL" id="CACVKT020006488">
    <property type="protein sequence ID" value="CAC5402083.1"/>
    <property type="molecule type" value="Genomic_DNA"/>
</dbReference>
<proteinExistence type="predicted"/>
<keyword evidence="3" id="KW-1185">Reference proteome</keyword>
<keyword evidence="1" id="KW-0732">Signal</keyword>
<name>A0A6J8D017_MYTCO</name>
<protein>
    <submittedName>
        <fullName evidence="2">Uncharacterized protein</fullName>
    </submittedName>
</protein>
<dbReference type="OrthoDB" id="6114887at2759"/>
<dbReference type="AlphaFoldDB" id="A0A6J8D017"/>
<feature type="signal peptide" evidence="1">
    <location>
        <begin position="1"/>
        <end position="20"/>
    </location>
</feature>
<sequence>MENIERAVIILIIICSVVNGRDFNTVESSFNVKGSDSTENIQTTYNILIYNDHIPSQNFRRFGSRLMFPELTLGSEGSTFDTNLRHSRSGQFDGHSELYKEPHDIESRNPYPSFSSNGISDNRYHVKKPAQMLFNLLQNYGSFSDSDFSTVYKQWFGL</sequence>
<evidence type="ECO:0000256" key="1">
    <source>
        <dbReference type="SAM" id="SignalP"/>
    </source>
</evidence>
<gene>
    <name evidence="2" type="ORF">MCOR_36080</name>
</gene>